<accession>A0A9D4FEH1</accession>
<dbReference type="Proteomes" id="UP000828390">
    <property type="component" value="Unassembled WGS sequence"/>
</dbReference>
<protein>
    <submittedName>
        <fullName evidence="1">Uncharacterized protein</fullName>
    </submittedName>
</protein>
<reference evidence="1" key="2">
    <citation type="submission" date="2020-11" db="EMBL/GenBank/DDBJ databases">
        <authorList>
            <person name="McCartney M.A."/>
            <person name="Auch B."/>
            <person name="Kono T."/>
            <person name="Mallez S."/>
            <person name="Becker A."/>
            <person name="Gohl D.M."/>
            <person name="Silverstein K.A.T."/>
            <person name="Koren S."/>
            <person name="Bechman K.B."/>
            <person name="Herman A."/>
            <person name="Abrahante J.E."/>
            <person name="Garbe J."/>
        </authorList>
    </citation>
    <scope>NUCLEOTIDE SEQUENCE</scope>
    <source>
        <strain evidence="1">Duluth1</strain>
        <tissue evidence="1">Whole animal</tissue>
    </source>
</reference>
<evidence type="ECO:0000313" key="1">
    <source>
        <dbReference type="EMBL" id="KAH3796381.1"/>
    </source>
</evidence>
<reference evidence="1" key="1">
    <citation type="journal article" date="2019" name="bioRxiv">
        <title>The Genome of the Zebra Mussel, Dreissena polymorpha: A Resource for Invasive Species Research.</title>
        <authorList>
            <person name="McCartney M.A."/>
            <person name="Auch B."/>
            <person name="Kono T."/>
            <person name="Mallez S."/>
            <person name="Zhang Y."/>
            <person name="Obille A."/>
            <person name="Becker A."/>
            <person name="Abrahante J.E."/>
            <person name="Garbe J."/>
            <person name="Badalamenti J.P."/>
            <person name="Herman A."/>
            <person name="Mangelson H."/>
            <person name="Liachko I."/>
            <person name="Sullivan S."/>
            <person name="Sone E.D."/>
            <person name="Koren S."/>
            <person name="Silverstein K.A.T."/>
            <person name="Beckman K.B."/>
            <person name="Gohl D.M."/>
        </authorList>
    </citation>
    <scope>NUCLEOTIDE SEQUENCE</scope>
    <source>
        <strain evidence="1">Duluth1</strain>
        <tissue evidence="1">Whole animal</tissue>
    </source>
</reference>
<proteinExistence type="predicted"/>
<dbReference type="EMBL" id="JAIWYP010000007">
    <property type="protein sequence ID" value="KAH3796381.1"/>
    <property type="molecule type" value="Genomic_DNA"/>
</dbReference>
<dbReference type="AlphaFoldDB" id="A0A9D4FEH1"/>
<keyword evidence="2" id="KW-1185">Reference proteome</keyword>
<sequence>MRPKCALVDNLKTIHVWVSLKGQGYSAKAARTNKKDFLPAPRALHRLYSLSRRQKPSTRTPERFPQHVARTEDRRWDNCIIFIRSTLRNPGLYLCPRSTRPSSTLPPPLLMSLFRRC</sequence>
<name>A0A9D4FEH1_DREPO</name>
<evidence type="ECO:0000313" key="2">
    <source>
        <dbReference type="Proteomes" id="UP000828390"/>
    </source>
</evidence>
<organism evidence="1 2">
    <name type="scientific">Dreissena polymorpha</name>
    <name type="common">Zebra mussel</name>
    <name type="synonym">Mytilus polymorpha</name>
    <dbReference type="NCBI Taxonomy" id="45954"/>
    <lineage>
        <taxon>Eukaryota</taxon>
        <taxon>Metazoa</taxon>
        <taxon>Spiralia</taxon>
        <taxon>Lophotrochozoa</taxon>
        <taxon>Mollusca</taxon>
        <taxon>Bivalvia</taxon>
        <taxon>Autobranchia</taxon>
        <taxon>Heteroconchia</taxon>
        <taxon>Euheterodonta</taxon>
        <taxon>Imparidentia</taxon>
        <taxon>Neoheterodontei</taxon>
        <taxon>Myida</taxon>
        <taxon>Dreissenoidea</taxon>
        <taxon>Dreissenidae</taxon>
        <taxon>Dreissena</taxon>
    </lineage>
</organism>
<gene>
    <name evidence="1" type="ORF">DPMN_149949</name>
</gene>
<comment type="caution">
    <text evidence="1">The sequence shown here is derived from an EMBL/GenBank/DDBJ whole genome shotgun (WGS) entry which is preliminary data.</text>
</comment>